<evidence type="ECO:0000313" key="1">
    <source>
        <dbReference type="EMBL" id="CAB4222018.1"/>
    </source>
</evidence>
<accession>A0A6J5T2X8</accession>
<protein>
    <submittedName>
        <fullName evidence="1">Uncharacterized protein</fullName>
    </submittedName>
</protein>
<name>A0A6J5T2X8_9CAUD</name>
<dbReference type="EMBL" id="LR797520">
    <property type="protein sequence ID" value="CAB4222018.1"/>
    <property type="molecule type" value="Genomic_DNA"/>
</dbReference>
<reference evidence="1" key="1">
    <citation type="submission" date="2020-05" db="EMBL/GenBank/DDBJ databases">
        <authorList>
            <person name="Chiriac C."/>
            <person name="Salcher M."/>
            <person name="Ghai R."/>
            <person name="Kavagutti S V."/>
        </authorList>
    </citation>
    <scope>NUCLEOTIDE SEQUENCE</scope>
</reference>
<sequence>MILKFAIQLIEACELLEGTKYGSDGATITEFTNGVGGGKLNVDQTPALANAAAIVERNVVMGTVGIV</sequence>
<organism evidence="1">
    <name type="scientific">uncultured Caudovirales phage</name>
    <dbReference type="NCBI Taxonomy" id="2100421"/>
    <lineage>
        <taxon>Viruses</taxon>
        <taxon>Duplodnaviria</taxon>
        <taxon>Heunggongvirae</taxon>
        <taxon>Uroviricota</taxon>
        <taxon>Caudoviricetes</taxon>
        <taxon>Peduoviridae</taxon>
        <taxon>Maltschvirus</taxon>
        <taxon>Maltschvirus maltsch</taxon>
    </lineage>
</organism>
<gene>
    <name evidence="1" type="ORF">UFOVP1648_7</name>
</gene>
<proteinExistence type="predicted"/>